<evidence type="ECO:0000313" key="11">
    <source>
        <dbReference type="EMBL" id="SVB65836.1"/>
    </source>
</evidence>
<keyword evidence="4" id="KW-0028">Amino-acid biosynthesis</keyword>
<protein>
    <recommendedName>
        <fullName evidence="12">Pyrroline-5-carboxylate reductase</fullName>
    </recommendedName>
</protein>
<dbReference type="InterPro" id="IPR053790">
    <property type="entry name" value="P5CR-like_CS"/>
</dbReference>
<keyword evidence="6" id="KW-0521">NADP</keyword>
<dbReference type="HAMAP" id="MF_01925">
    <property type="entry name" value="P5C_reductase"/>
    <property type="match status" value="1"/>
</dbReference>
<proteinExistence type="inferred from homology"/>
<feature type="non-terminal residue" evidence="11">
    <location>
        <position position="1"/>
    </location>
</feature>
<evidence type="ECO:0000256" key="5">
    <source>
        <dbReference type="ARBA" id="ARBA00022650"/>
    </source>
</evidence>
<dbReference type="FunFam" id="3.40.50.720:FF:000190">
    <property type="entry name" value="Pyrroline-5-carboxylate reductase"/>
    <property type="match status" value="1"/>
</dbReference>
<evidence type="ECO:0000256" key="3">
    <source>
        <dbReference type="ARBA" id="ARBA00022490"/>
    </source>
</evidence>
<dbReference type="PANTHER" id="PTHR11645">
    <property type="entry name" value="PYRROLINE-5-CARBOXYLATE REDUCTASE"/>
    <property type="match status" value="1"/>
</dbReference>
<dbReference type="PIRSF" id="PIRSF000193">
    <property type="entry name" value="Pyrrol-5-carb_rd"/>
    <property type="match status" value="1"/>
</dbReference>
<dbReference type="PANTHER" id="PTHR11645:SF0">
    <property type="entry name" value="PYRROLINE-5-CARBOXYLATE REDUCTASE 3"/>
    <property type="match status" value="1"/>
</dbReference>
<comment type="pathway">
    <text evidence="8">Amino-acid biosynthesis.</text>
</comment>
<evidence type="ECO:0000259" key="10">
    <source>
        <dbReference type="Pfam" id="PF14748"/>
    </source>
</evidence>
<dbReference type="InterPro" id="IPR028939">
    <property type="entry name" value="P5C_Rdtase_cat_N"/>
</dbReference>
<feature type="domain" description="Pyrroline-5-carboxylate reductase catalytic N-terminal" evidence="9">
    <location>
        <begin position="6"/>
        <end position="101"/>
    </location>
</feature>
<evidence type="ECO:0000256" key="1">
    <source>
        <dbReference type="ARBA" id="ARBA00004496"/>
    </source>
</evidence>
<dbReference type="EMBL" id="UINC01051543">
    <property type="protein sequence ID" value="SVB65836.1"/>
    <property type="molecule type" value="Genomic_DNA"/>
</dbReference>
<dbReference type="Pfam" id="PF03807">
    <property type="entry name" value="F420_oxidored"/>
    <property type="match status" value="1"/>
</dbReference>
<dbReference type="NCBIfam" id="TIGR00112">
    <property type="entry name" value="proC"/>
    <property type="match status" value="1"/>
</dbReference>
<dbReference type="AlphaFoldDB" id="A0A382FRV9"/>
<sequence length="276" mass="29279">VLTNKKLGFIGGGNMAEALVKGLLASSFVGSKDIFVSDLISDRLEYLSREYKVKTTGDNRELVQKSDILVLAVKPQAVKKVLESFSDLVDSNKTIISVAAGISINLIEDTLDVQGKKKISVIRTMPNTPALVQEGATAICGGGHSSKLDIKIAHHIFKAIGQTVDIEEIHMDAVTGLSGSGPAYIFMIIEALSDAGVKVGLSREVSNILTIQTILGSAKLARDGGKHPGELKDMVTSPGGTTISGLHMLEEGGIRNALMNAVEMATQRSRELGKNK</sequence>
<feature type="domain" description="Pyrroline-5-carboxylate reductase dimerisation" evidence="10">
    <location>
        <begin position="168"/>
        <end position="272"/>
    </location>
</feature>
<evidence type="ECO:0000259" key="9">
    <source>
        <dbReference type="Pfam" id="PF03807"/>
    </source>
</evidence>
<accession>A0A382FRV9</accession>
<keyword evidence="5" id="KW-0641">Proline biosynthesis</keyword>
<dbReference type="InterPro" id="IPR008927">
    <property type="entry name" value="6-PGluconate_DH-like_C_sf"/>
</dbReference>
<evidence type="ECO:0008006" key="12">
    <source>
        <dbReference type="Google" id="ProtNLM"/>
    </source>
</evidence>
<dbReference type="Gene3D" id="1.10.3730.10">
    <property type="entry name" value="ProC C-terminal domain-like"/>
    <property type="match status" value="1"/>
</dbReference>
<comment type="subcellular location">
    <subcellularLocation>
        <location evidence="1">Cytoplasm</location>
    </subcellularLocation>
</comment>
<dbReference type="PROSITE" id="PS00521">
    <property type="entry name" value="P5CR"/>
    <property type="match status" value="1"/>
</dbReference>
<keyword evidence="7" id="KW-0560">Oxidoreductase</keyword>
<evidence type="ECO:0000256" key="6">
    <source>
        <dbReference type="ARBA" id="ARBA00022857"/>
    </source>
</evidence>
<reference evidence="11" key="1">
    <citation type="submission" date="2018-05" db="EMBL/GenBank/DDBJ databases">
        <authorList>
            <person name="Lanie J.A."/>
            <person name="Ng W.-L."/>
            <person name="Kazmierczak K.M."/>
            <person name="Andrzejewski T.M."/>
            <person name="Davidsen T.M."/>
            <person name="Wayne K.J."/>
            <person name="Tettelin H."/>
            <person name="Glass J.I."/>
            <person name="Rusch D."/>
            <person name="Podicherti R."/>
            <person name="Tsui H.-C.T."/>
            <person name="Winkler M.E."/>
        </authorList>
    </citation>
    <scope>NUCLEOTIDE SEQUENCE</scope>
</reference>
<evidence type="ECO:0000256" key="4">
    <source>
        <dbReference type="ARBA" id="ARBA00022605"/>
    </source>
</evidence>
<dbReference type="Pfam" id="PF14748">
    <property type="entry name" value="P5CR_dimer"/>
    <property type="match status" value="1"/>
</dbReference>
<evidence type="ECO:0000256" key="7">
    <source>
        <dbReference type="ARBA" id="ARBA00023002"/>
    </source>
</evidence>
<gene>
    <name evidence="11" type="ORF">METZ01_LOCUS218690</name>
</gene>
<dbReference type="InterPro" id="IPR036291">
    <property type="entry name" value="NAD(P)-bd_dom_sf"/>
</dbReference>
<dbReference type="InterPro" id="IPR000304">
    <property type="entry name" value="Pyrroline-COOH_reductase"/>
</dbReference>
<keyword evidence="3" id="KW-0963">Cytoplasm</keyword>
<dbReference type="SUPFAM" id="SSF51735">
    <property type="entry name" value="NAD(P)-binding Rossmann-fold domains"/>
    <property type="match status" value="1"/>
</dbReference>
<dbReference type="GO" id="GO:0055129">
    <property type="term" value="P:L-proline biosynthetic process"/>
    <property type="evidence" value="ECO:0007669"/>
    <property type="project" value="TreeGrafter"/>
</dbReference>
<comment type="similarity">
    <text evidence="2">Belongs to the pyrroline-5-carboxylate reductase family.</text>
</comment>
<dbReference type="GO" id="GO:0004735">
    <property type="term" value="F:pyrroline-5-carboxylate reductase activity"/>
    <property type="evidence" value="ECO:0007669"/>
    <property type="project" value="InterPro"/>
</dbReference>
<dbReference type="GO" id="GO:0005737">
    <property type="term" value="C:cytoplasm"/>
    <property type="evidence" value="ECO:0007669"/>
    <property type="project" value="UniProtKB-SubCell"/>
</dbReference>
<evidence type="ECO:0000256" key="8">
    <source>
        <dbReference type="ARBA" id="ARBA00029440"/>
    </source>
</evidence>
<name>A0A382FRV9_9ZZZZ</name>
<dbReference type="Gene3D" id="3.40.50.720">
    <property type="entry name" value="NAD(P)-binding Rossmann-like Domain"/>
    <property type="match status" value="1"/>
</dbReference>
<evidence type="ECO:0000256" key="2">
    <source>
        <dbReference type="ARBA" id="ARBA00005525"/>
    </source>
</evidence>
<organism evidence="11">
    <name type="scientific">marine metagenome</name>
    <dbReference type="NCBI Taxonomy" id="408172"/>
    <lineage>
        <taxon>unclassified sequences</taxon>
        <taxon>metagenomes</taxon>
        <taxon>ecological metagenomes</taxon>
    </lineage>
</organism>
<dbReference type="InterPro" id="IPR029036">
    <property type="entry name" value="P5CR_dimer"/>
</dbReference>
<dbReference type="SUPFAM" id="SSF48179">
    <property type="entry name" value="6-phosphogluconate dehydrogenase C-terminal domain-like"/>
    <property type="match status" value="1"/>
</dbReference>
<dbReference type="FunFam" id="1.10.3730.10:FF:000001">
    <property type="entry name" value="Pyrroline-5-carboxylate reductase"/>
    <property type="match status" value="1"/>
</dbReference>